<organism evidence="2 3">
    <name type="scientific">Pinctada imbricata</name>
    <name type="common">Atlantic pearl-oyster</name>
    <name type="synonym">Pinctada martensii</name>
    <dbReference type="NCBI Taxonomy" id="66713"/>
    <lineage>
        <taxon>Eukaryota</taxon>
        <taxon>Metazoa</taxon>
        <taxon>Spiralia</taxon>
        <taxon>Lophotrochozoa</taxon>
        <taxon>Mollusca</taxon>
        <taxon>Bivalvia</taxon>
        <taxon>Autobranchia</taxon>
        <taxon>Pteriomorphia</taxon>
        <taxon>Pterioida</taxon>
        <taxon>Pterioidea</taxon>
        <taxon>Pteriidae</taxon>
        <taxon>Pinctada</taxon>
    </lineage>
</organism>
<feature type="compositionally biased region" description="Basic and acidic residues" evidence="1">
    <location>
        <begin position="36"/>
        <end position="56"/>
    </location>
</feature>
<evidence type="ECO:0000313" key="2">
    <source>
        <dbReference type="EMBL" id="KAK3088036.1"/>
    </source>
</evidence>
<sequence length="605" mass="69121">MEEEATSQNNESNGMEKKTQEEIAKEDVDDSNVTEMNEKEDKIIKDEENMKTKTEMDEGICNKGIGDEEEQEESAGCMEAVVEDSTNEDDIQNEEETGSKDVIIENKEGMQDDTETGEENCKKEDESGDIQECVGTETAIEVVDEGLISTLCFVELQANTTNNLFNYIKVIEEDLLPTMRHTVESLQEQENNIDKEIESMEADIQDQCTKIASHMEETRKEMNVKIQEDKTKRQEFLAKKKLELEEMQKSTSELLDSCKEHMMKGGQRMMDFYDTKCPSLCNLMFKLKTYNATSAFERGVIDIPAIRREIGNLNLHSEKGYSYPLKTALYTLPRPEVLDVVPKIVGGFSTKITIGDIWCVSDNEAWITNEENSIIAKFSSKGEAIRIIDSVGNNECFVMDKDENFLVCSFWDKQVIKITPEGTISTYIPDLPCSPTCIAWNNEGDIVLCMKGYPSLCIYSADGKLKKAEFNIGDPSYKNADSFDVNPYRIIQNIFGDYIVVDTVWPYKVTSIDVKGKFRWRFQIDQEDREIGYPYNICLKGTQEFMLADIEYQRFHVLTMDGRLIRSIAFKNLGMEDAWAMCRDSKGRLWAGQDDGHIRILDLDY</sequence>
<evidence type="ECO:0000256" key="1">
    <source>
        <dbReference type="SAM" id="MobiDB-lite"/>
    </source>
</evidence>
<protein>
    <submittedName>
        <fullName evidence="2">Uncharacterized protein</fullName>
    </submittedName>
</protein>
<dbReference type="Proteomes" id="UP001186944">
    <property type="component" value="Unassembled WGS sequence"/>
</dbReference>
<keyword evidence="3" id="KW-1185">Reference proteome</keyword>
<evidence type="ECO:0000313" key="3">
    <source>
        <dbReference type="Proteomes" id="UP001186944"/>
    </source>
</evidence>
<dbReference type="SUPFAM" id="SSF101898">
    <property type="entry name" value="NHL repeat"/>
    <property type="match status" value="1"/>
</dbReference>
<feature type="compositionally biased region" description="Polar residues" evidence="1">
    <location>
        <begin position="1"/>
        <end position="13"/>
    </location>
</feature>
<dbReference type="EMBL" id="VSWD01000011">
    <property type="protein sequence ID" value="KAK3088036.1"/>
    <property type="molecule type" value="Genomic_DNA"/>
</dbReference>
<dbReference type="AlphaFoldDB" id="A0AA88XME4"/>
<feature type="region of interest" description="Disordered" evidence="1">
    <location>
        <begin position="108"/>
        <end position="128"/>
    </location>
</feature>
<dbReference type="Gene3D" id="2.120.10.30">
    <property type="entry name" value="TolB, C-terminal domain"/>
    <property type="match status" value="1"/>
</dbReference>
<proteinExistence type="predicted"/>
<reference evidence="2" key="1">
    <citation type="submission" date="2019-08" db="EMBL/GenBank/DDBJ databases">
        <title>The improved chromosome-level genome for the pearl oyster Pinctada fucata martensii using PacBio sequencing and Hi-C.</title>
        <authorList>
            <person name="Zheng Z."/>
        </authorList>
    </citation>
    <scope>NUCLEOTIDE SEQUENCE</scope>
    <source>
        <strain evidence="2">ZZ-2019</strain>
        <tissue evidence="2">Adductor muscle</tissue>
    </source>
</reference>
<name>A0AA88XME4_PINIB</name>
<feature type="region of interest" description="Disordered" evidence="1">
    <location>
        <begin position="1"/>
        <end position="61"/>
    </location>
</feature>
<gene>
    <name evidence="2" type="ORF">FSP39_013777</name>
</gene>
<dbReference type="InterPro" id="IPR011042">
    <property type="entry name" value="6-blade_b-propeller_TolB-like"/>
</dbReference>
<comment type="caution">
    <text evidence="2">The sequence shown here is derived from an EMBL/GenBank/DDBJ whole genome shotgun (WGS) entry which is preliminary data.</text>
</comment>
<accession>A0AA88XME4</accession>
<feature type="compositionally biased region" description="Basic and acidic residues" evidence="1">
    <location>
        <begin position="14"/>
        <end position="26"/>
    </location>
</feature>